<evidence type="ECO:0000256" key="10">
    <source>
        <dbReference type="ARBA" id="ARBA00023098"/>
    </source>
</evidence>
<keyword evidence="6" id="KW-0442">Lipid degradation</keyword>
<keyword evidence="4 18" id="KW-0349">Heme</keyword>
<dbReference type="eggNOG" id="COG2124">
    <property type="taxonomic scope" value="Bacteria"/>
</dbReference>
<gene>
    <name evidence="19" type="ORF">C731_4678</name>
</gene>
<dbReference type="GO" id="GO:0016042">
    <property type="term" value="P:lipid catabolic process"/>
    <property type="evidence" value="ECO:0007669"/>
    <property type="project" value="UniProtKB-KW"/>
</dbReference>
<dbReference type="Gene3D" id="1.10.630.10">
    <property type="entry name" value="Cytochrome P450"/>
    <property type="match status" value="1"/>
</dbReference>
<evidence type="ECO:0000256" key="16">
    <source>
        <dbReference type="ARBA" id="ARBA00082981"/>
    </source>
</evidence>
<evidence type="ECO:0000256" key="12">
    <source>
        <dbReference type="ARBA" id="ARBA00023221"/>
    </source>
</evidence>
<organism evidence="19 20">
    <name type="scientific">Mycolicibacterium hassiacum (strain DSM 44199 / CIP 105218 / JCM 12690 / 3849)</name>
    <name type="common">Mycobacterium hassiacum</name>
    <dbReference type="NCBI Taxonomy" id="1122247"/>
    <lineage>
        <taxon>Bacteria</taxon>
        <taxon>Bacillati</taxon>
        <taxon>Actinomycetota</taxon>
        <taxon>Actinomycetes</taxon>
        <taxon>Mycobacteriales</taxon>
        <taxon>Mycobacteriaceae</taxon>
        <taxon>Mycolicibacterium</taxon>
    </lineage>
</organism>
<sequence length="442" mass="48975">MTTTQPVAQAILPDEIARKIVLPEGHADLDSLHAAYRWMRQNMPVGKAVVDGFDELWLVAKHADILQVEGMPEVFAAGGGPDHPGSHNPILQNQAGDQFMKNTVGTVRIMDALPYMDGAEHSAMKAIAFDYFKPSRVAKLEDQIRQLARASIDKLKKVSEQGEIDLVTDWALGFPLHVIMSLFGVPPEDEPLMMKLTQEFFGTADPEYQRDDIEAMTPEAMAQQFVASFQEFCGYFENLLQDRRANPRDDLATIIAQARRADGEYWPASFAYGWFMQVCTAGHDTTSSTLAGTLKALAEHPDVLARVKADLSLVPKMVVEAVRYVAPVKHFMRIALTDTTLGGQTIKAGERVMPLFQSGCRDEDLFENPDVFSLDRENNSHLGFGFGPHTCVGQHLAKLELRIMFEELLPRLESIEITGPGSLTPTNFVGGLKHLPARVKIS</sequence>
<dbReference type="InterPro" id="IPR036396">
    <property type="entry name" value="Cyt_P450_sf"/>
</dbReference>
<dbReference type="InterPro" id="IPR017972">
    <property type="entry name" value="Cyt_P450_CS"/>
</dbReference>
<keyword evidence="12" id="KW-0753">Steroid metabolism</keyword>
<evidence type="ECO:0000256" key="13">
    <source>
        <dbReference type="ARBA" id="ARBA00049645"/>
    </source>
</evidence>
<evidence type="ECO:0000256" key="3">
    <source>
        <dbReference type="ARBA" id="ARBA00022548"/>
    </source>
</evidence>
<keyword evidence="20" id="KW-1185">Reference proteome</keyword>
<dbReference type="STRING" id="1122247.GCA_000379865_04006"/>
<keyword evidence="10" id="KW-0443">Lipid metabolism</keyword>
<dbReference type="PRINTS" id="PR00359">
    <property type="entry name" value="BP450"/>
</dbReference>
<evidence type="ECO:0000256" key="6">
    <source>
        <dbReference type="ARBA" id="ARBA00022963"/>
    </source>
</evidence>
<evidence type="ECO:0000256" key="11">
    <source>
        <dbReference type="ARBA" id="ARBA00023166"/>
    </source>
</evidence>
<evidence type="ECO:0000256" key="14">
    <source>
        <dbReference type="ARBA" id="ARBA00070775"/>
    </source>
</evidence>
<evidence type="ECO:0000256" key="4">
    <source>
        <dbReference type="ARBA" id="ARBA00022617"/>
    </source>
</evidence>
<dbReference type="SUPFAM" id="SSF48264">
    <property type="entry name" value="Cytochrome P450"/>
    <property type="match status" value="1"/>
</dbReference>
<proteinExistence type="inferred from homology"/>
<keyword evidence="9 18" id="KW-0503">Monooxygenase</keyword>
<comment type="pathway">
    <text evidence="13">Steroid metabolism; cholesterol degradation.</text>
</comment>
<dbReference type="PROSITE" id="PS00086">
    <property type="entry name" value="CYTOCHROME_P450"/>
    <property type="match status" value="1"/>
</dbReference>
<dbReference type="GO" id="GO:0004497">
    <property type="term" value="F:monooxygenase activity"/>
    <property type="evidence" value="ECO:0007669"/>
    <property type="project" value="UniProtKB-KW"/>
</dbReference>
<dbReference type="Pfam" id="PF00067">
    <property type="entry name" value="p450"/>
    <property type="match status" value="1"/>
</dbReference>
<protein>
    <recommendedName>
        <fullName evidence="14">Steroid C26-monooxygenase</fullName>
    </recommendedName>
    <alternativeName>
        <fullName evidence="15">Cholest-4-en-3-one C26-monooxygenase</fullName>
    </alternativeName>
    <alternativeName>
        <fullName evidence="17">Cholesterol C26-monooxygenase</fullName>
    </alternativeName>
    <alternativeName>
        <fullName evidence="16">Steroid C27-monooxygenase</fullName>
    </alternativeName>
</protein>
<evidence type="ECO:0000256" key="15">
    <source>
        <dbReference type="ARBA" id="ARBA00079588"/>
    </source>
</evidence>
<evidence type="ECO:0000256" key="9">
    <source>
        <dbReference type="ARBA" id="ARBA00023033"/>
    </source>
</evidence>
<keyword evidence="7 18" id="KW-0560">Oxidoreductase</keyword>
<dbReference type="OrthoDB" id="5241086at2"/>
<dbReference type="InterPro" id="IPR001128">
    <property type="entry name" value="Cyt_P450"/>
</dbReference>
<dbReference type="PATRIC" id="fig|1122247.3.peg.4480"/>
<dbReference type="RefSeq" id="WP_005632271.1">
    <property type="nucleotide sequence ID" value="NZ_AMRA01000147.1"/>
</dbReference>
<evidence type="ECO:0000256" key="18">
    <source>
        <dbReference type="RuleBase" id="RU000461"/>
    </source>
</evidence>
<evidence type="ECO:0000256" key="1">
    <source>
        <dbReference type="ARBA" id="ARBA00001971"/>
    </source>
</evidence>
<accession>K5BDA5</accession>
<name>K5BDA5_MYCHD</name>
<evidence type="ECO:0000256" key="2">
    <source>
        <dbReference type="ARBA" id="ARBA00010617"/>
    </source>
</evidence>
<dbReference type="GO" id="GO:0005506">
    <property type="term" value="F:iron ion binding"/>
    <property type="evidence" value="ECO:0007669"/>
    <property type="project" value="InterPro"/>
</dbReference>
<evidence type="ECO:0000313" key="20">
    <source>
        <dbReference type="Proteomes" id="UP000006265"/>
    </source>
</evidence>
<dbReference type="FunFam" id="1.10.630.10:FF:000018">
    <property type="entry name" value="Cytochrome P450 monooxygenase"/>
    <property type="match status" value="1"/>
</dbReference>
<dbReference type="PANTHER" id="PTHR46696">
    <property type="entry name" value="P450, PUTATIVE (EUROFUNG)-RELATED"/>
    <property type="match status" value="1"/>
</dbReference>
<dbReference type="GO" id="GO:0020037">
    <property type="term" value="F:heme binding"/>
    <property type="evidence" value="ECO:0007669"/>
    <property type="project" value="InterPro"/>
</dbReference>
<dbReference type="AlphaFoldDB" id="K5BDA5"/>
<dbReference type="InterPro" id="IPR002397">
    <property type="entry name" value="Cyt_P450_B"/>
</dbReference>
<dbReference type="Proteomes" id="UP000006265">
    <property type="component" value="Unassembled WGS sequence"/>
</dbReference>
<evidence type="ECO:0000256" key="17">
    <source>
        <dbReference type="ARBA" id="ARBA00083909"/>
    </source>
</evidence>
<keyword evidence="3" id="KW-0153">Cholesterol metabolism</keyword>
<dbReference type="GO" id="GO:0008203">
    <property type="term" value="P:cholesterol metabolic process"/>
    <property type="evidence" value="ECO:0007669"/>
    <property type="project" value="UniProtKB-KW"/>
</dbReference>
<evidence type="ECO:0000313" key="19">
    <source>
        <dbReference type="EMBL" id="EKF21346.1"/>
    </source>
</evidence>
<dbReference type="PRINTS" id="PR00385">
    <property type="entry name" value="P450"/>
</dbReference>
<evidence type="ECO:0000256" key="8">
    <source>
        <dbReference type="ARBA" id="ARBA00023004"/>
    </source>
</evidence>
<keyword evidence="8 18" id="KW-0408">Iron</keyword>
<comment type="cofactor">
    <cofactor evidence="1">
        <name>heme</name>
        <dbReference type="ChEBI" id="CHEBI:30413"/>
    </cofactor>
</comment>
<keyword evidence="11" id="KW-1207">Sterol metabolism</keyword>
<dbReference type="GO" id="GO:0016705">
    <property type="term" value="F:oxidoreductase activity, acting on paired donors, with incorporation or reduction of molecular oxygen"/>
    <property type="evidence" value="ECO:0007669"/>
    <property type="project" value="InterPro"/>
</dbReference>
<dbReference type="CDD" id="cd11033">
    <property type="entry name" value="CYP142-like"/>
    <property type="match status" value="1"/>
</dbReference>
<comment type="caution">
    <text evidence="19">The sequence shown here is derived from an EMBL/GenBank/DDBJ whole genome shotgun (WGS) entry which is preliminary data.</text>
</comment>
<keyword evidence="5 18" id="KW-0479">Metal-binding</keyword>
<evidence type="ECO:0000256" key="5">
    <source>
        <dbReference type="ARBA" id="ARBA00022723"/>
    </source>
</evidence>
<reference evidence="19 20" key="1">
    <citation type="journal article" date="2012" name="J. Bacteriol.">
        <title>Genome sequence of Mycobacterium hassiacum DSM 44199, a rare source of heat-stable mycobacterial proteins.</title>
        <authorList>
            <person name="Tiago I."/>
            <person name="Maranha A."/>
            <person name="Mendes V."/>
            <person name="Alarico S."/>
            <person name="Moynihan P.J."/>
            <person name="Clarke A.J."/>
            <person name="Macedo-Ribeiro S."/>
            <person name="Pereira P.J."/>
            <person name="Empadinhas N."/>
        </authorList>
    </citation>
    <scope>NUCLEOTIDE SEQUENCE [LARGE SCALE GENOMIC DNA]</scope>
    <source>
        <strain evidence="20">DSM 44199 / CIP 105218 / JCM 12690 / 3849</strain>
    </source>
</reference>
<dbReference type="PANTHER" id="PTHR46696:SF1">
    <property type="entry name" value="CYTOCHROME P450 YJIB-RELATED"/>
    <property type="match status" value="1"/>
</dbReference>
<comment type="similarity">
    <text evidence="2 18">Belongs to the cytochrome P450 family.</text>
</comment>
<dbReference type="EMBL" id="AMRA01000147">
    <property type="protein sequence ID" value="EKF21346.1"/>
    <property type="molecule type" value="Genomic_DNA"/>
</dbReference>
<evidence type="ECO:0000256" key="7">
    <source>
        <dbReference type="ARBA" id="ARBA00023002"/>
    </source>
</evidence>